<feature type="domain" description="GST N-terminal" evidence="3">
    <location>
        <begin position="2"/>
        <end position="69"/>
    </location>
</feature>
<protein>
    <recommendedName>
        <fullName evidence="1">glutathione transferase</fullName>
        <ecNumber evidence="1">2.5.1.18</ecNumber>
    </recommendedName>
</protein>
<dbReference type="OrthoDB" id="422574at2759"/>
<comment type="caution">
    <text evidence="4">The sequence shown here is derived from an EMBL/GenBank/DDBJ whole genome shotgun (WGS) entry which is preliminary data.</text>
</comment>
<dbReference type="GO" id="GO:0005737">
    <property type="term" value="C:cytoplasm"/>
    <property type="evidence" value="ECO:0007669"/>
    <property type="project" value="TreeGrafter"/>
</dbReference>
<dbReference type="SUPFAM" id="SSF52833">
    <property type="entry name" value="Thioredoxin-like"/>
    <property type="match status" value="1"/>
</dbReference>
<dbReference type="EMBL" id="CABITT030000002">
    <property type="protein sequence ID" value="VVA94193.1"/>
    <property type="molecule type" value="Genomic_DNA"/>
</dbReference>
<sequence length="69" mass="7735">MAGIKVFGHASSTPTRRVLIALHEKNLDFEFVHVDLRDGEHKKEPFLSLNILNLCMKIFKLCGQGCGIP</sequence>
<dbReference type="EC" id="2.5.1.18" evidence="1"/>
<name>A0A565AYP7_9BRAS</name>
<organism evidence="4 5">
    <name type="scientific">Arabis nemorensis</name>
    <dbReference type="NCBI Taxonomy" id="586526"/>
    <lineage>
        <taxon>Eukaryota</taxon>
        <taxon>Viridiplantae</taxon>
        <taxon>Streptophyta</taxon>
        <taxon>Embryophyta</taxon>
        <taxon>Tracheophyta</taxon>
        <taxon>Spermatophyta</taxon>
        <taxon>Magnoliopsida</taxon>
        <taxon>eudicotyledons</taxon>
        <taxon>Gunneridae</taxon>
        <taxon>Pentapetalae</taxon>
        <taxon>rosids</taxon>
        <taxon>malvids</taxon>
        <taxon>Brassicales</taxon>
        <taxon>Brassicaceae</taxon>
        <taxon>Arabideae</taxon>
        <taxon>Arabis</taxon>
    </lineage>
</organism>
<dbReference type="InterPro" id="IPR004045">
    <property type="entry name" value="Glutathione_S-Trfase_N"/>
</dbReference>
<gene>
    <name evidence="4" type="ORF">ANE_LOCUS4638</name>
</gene>
<keyword evidence="2" id="KW-0808">Transferase</keyword>
<dbReference type="Gene3D" id="3.40.30.10">
    <property type="entry name" value="Glutaredoxin"/>
    <property type="match status" value="1"/>
</dbReference>
<dbReference type="PANTHER" id="PTHR43900">
    <property type="entry name" value="GLUTATHIONE S-TRANSFERASE RHO"/>
    <property type="match status" value="1"/>
</dbReference>
<evidence type="ECO:0000313" key="4">
    <source>
        <dbReference type="EMBL" id="VVA94193.1"/>
    </source>
</evidence>
<dbReference type="GO" id="GO:0006749">
    <property type="term" value="P:glutathione metabolic process"/>
    <property type="evidence" value="ECO:0007669"/>
    <property type="project" value="TreeGrafter"/>
</dbReference>
<accession>A0A565AYP7</accession>
<dbReference type="InterPro" id="IPR036249">
    <property type="entry name" value="Thioredoxin-like_sf"/>
</dbReference>
<dbReference type="PANTHER" id="PTHR43900:SF47">
    <property type="entry name" value="GLUTATHIONE S-TRANSFERASE F6-RELATED"/>
    <property type="match status" value="1"/>
</dbReference>
<dbReference type="GO" id="GO:0004364">
    <property type="term" value="F:glutathione transferase activity"/>
    <property type="evidence" value="ECO:0007669"/>
    <property type="project" value="UniProtKB-EC"/>
</dbReference>
<dbReference type="PROSITE" id="PS50404">
    <property type="entry name" value="GST_NTER"/>
    <property type="match status" value="1"/>
</dbReference>
<dbReference type="AlphaFoldDB" id="A0A565AYP7"/>
<evidence type="ECO:0000259" key="3">
    <source>
        <dbReference type="PROSITE" id="PS50404"/>
    </source>
</evidence>
<evidence type="ECO:0000256" key="1">
    <source>
        <dbReference type="ARBA" id="ARBA00012452"/>
    </source>
</evidence>
<evidence type="ECO:0000256" key="2">
    <source>
        <dbReference type="ARBA" id="ARBA00022679"/>
    </source>
</evidence>
<dbReference type="Proteomes" id="UP000489600">
    <property type="component" value="Unassembled WGS sequence"/>
</dbReference>
<evidence type="ECO:0000313" key="5">
    <source>
        <dbReference type="Proteomes" id="UP000489600"/>
    </source>
</evidence>
<dbReference type="GO" id="GO:0043295">
    <property type="term" value="F:glutathione binding"/>
    <property type="evidence" value="ECO:0007669"/>
    <property type="project" value="TreeGrafter"/>
</dbReference>
<reference evidence="4" key="1">
    <citation type="submission" date="2019-07" db="EMBL/GenBank/DDBJ databases">
        <authorList>
            <person name="Dittberner H."/>
        </authorList>
    </citation>
    <scope>NUCLEOTIDE SEQUENCE [LARGE SCALE GENOMIC DNA]</scope>
</reference>
<keyword evidence="5" id="KW-1185">Reference proteome</keyword>
<dbReference type="Pfam" id="PF02798">
    <property type="entry name" value="GST_N"/>
    <property type="match status" value="1"/>
</dbReference>
<proteinExistence type="predicted"/>